<reference evidence="6" key="1">
    <citation type="submission" date="2022-10" db="EMBL/GenBank/DDBJ databases">
        <title>Genome assembly of Pristionchus species.</title>
        <authorList>
            <person name="Yoshida K."/>
            <person name="Sommer R.J."/>
        </authorList>
    </citation>
    <scope>NUCLEOTIDE SEQUENCE [LARGE SCALE GENOMIC DNA]</scope>
    <source>
        <strain evidence="6">RS5460</strain>
    </source>
</reference>
<keyword evidence="3" id="KW-1133">Transmembrane helix</keyword>
<dbReference type="AlphaFoldDB" id="A0AAN5CMI9"/>
<evidence type="ECO:0000256" key="1">
    <source>
        <dbReference type="ARBA" id="ARBA00004141"/>
    </source>
</evidence>
<dbReference type="InterPro" id="IPR051068">
    <property type="entry name" value="MFS_Domain-Containing_Protein"/>
</dbReference>
<sequence length="65" mass="6856">AVNMVVVSFAIPASHMSLDTIYSKLIGHIDQNVMQAVITVASDAMQIAGPIYGSAVFTSLGLNYI</sequence>
<dbReference type="EMBL" id="BTRK01000004">
    <property type="protein sequence ID" value="GMR47196.1"/>
    <property type="molecule type" value="Genomic_DNA"/>
</dbReference>
<keyword evidence="4" id="KW-0472">Membrane</keyword>
<comment type="caution">
    <text evidence="5">The sequence shown here is derived from an EMBL/GenBank/DDBJ whole genome shotgun (WGS) entry which is preliminary data.</text>
</comment>
<keyword evidence="2" id="KW-0812">Transmembrane</keyword>
<evidence type="ECO:0000256" key="3">
    <source>
        <dbReference type="ARBA" id="ARBA00022989"/>
    </source>
</evidence>
<evidence type="ECO:0000313" key="6">
    <source>
        <dbReference type="Proteomes" id="UP001328107"/>
    </source>
</evidence>
<dbReference type="GO" id="GO:0005765">
    <property type="term" value="C:lysosomal membrane"/>
    <property type="evidence" value="ECO:0007669"/>
    <property type="project" value="TreeGrafter"/>
</dbReference>
<protein>
    <submittedName>
        <fullName evidence="5">Uncharacterized protein</fullName>
    </submittedName>
</protein>
<dbReference type="Proteomes" id="UP001328107">
    <property type="component" value="Unassembled WGS sequence"/>
</dbReference>
<dbReference type="PANTHER" id="PTHR23510:SF25">
    <property type="entry name" value="MFS DOMAIN-CONTAINING PROTEIN"/>
    <property type="match status" value="1"/>
</dbReference>
<name>A0AAN5CMI9_9BILA</name>
<organism evidence="5 6">
    <name type="scientific">Pristionchus mayeri</name>
    <dbReference type="NCBI Taxonomy" id="1317129"/>
    <lineage>
        <taxon>Eukaryota</taxon>
        <taxon>Metazoa</taxon>
        <taxon>Ecdysozoa</taxon>
        <taxon>Nematoda</taxon>
        <taxon>Chromadorea</taxon>
        <taxon>Rhabditida</taxon>
        <taxon>Rhabditina</taxon>
        <taxon>Diplogasteromorpha</taxon>
        <taxon>Diplogasteroidea</taxon>
        <taxon>Neodiplogasteridae</taxon>
        <taxon>Pristionchus</taxon>
    </lineage>
</organism>
<evidence type="ECO:0000313" key="5">
    <source>
        <dbReference type="EMBL" id="GMR47196.1"/>
    </source>
</evidence>
<accession>A0AAN5CMI9</accession>
<keyword evidence="6" id="KW-1185">Reference proteome</keyword>
<dbReference type="PANTHER" id="PTHR23510">
    <property type="entry name" value="INNER MEMBRANE TRANSPORT PROTEIN YAJR"/>
    <property type="match status" value="1"/>
</dbReference>
<evidence type="ECO:0000256" key="2">
    <source>
        <dbReference type="ARBA" id="ARBA00022692"/>
    </source>
</evidence>
<feature type="non-terminal residue" evidence="5">
    <location>
        <position position="1"/>
    </location>
</feature>
<comment type="subcellular location">
    <subcellularLocation>
        <location evidence="1">Membrane</location>
        <topology evidence="1">Multi-pass membrane protein</topology>
    </subcellularLocation>
</comment>
<gene>
    <name evidence="5" type="ORF">PMAYCL1PPCAC_17391</name>
</gene>
<evidence type="ECO:0000256" key="4">
    <source>
        <dbReference type="ARBA" id="ARBA00023136"/>
    </source>
</evidence>
<proteinExistence type="predicted"/>